<evidence type="ECO:0000313" key="5">
    <source>
        <dbReference type="EMBL" id="ENZ15173.1"/>
    </source>
</evidence>
<dbReference type="EMBL" id="AGYR01000024">
    <property type="protein sequence ID" value="ENZ15173.1"/>
    <property type="molecule type" value="Genomic_DNA"/>
</dbReference>
<dbReference type="GO" id="GO:0016616">
    <property type="term" value="F:oxidoreductase activity, acting on the CH-OH group of donors, NAD or NADP as acceptor"/>
    <property type="evidence" value="ECO:0007669"/>
    <property type="project" value="UniProtKB-ARBA"/>
</dbReference>
<dbReference type="PRINTS" id="PR00080">
    <property type="entry name" value="SDRFAMILY"/>
</dbReference>
<comment type="similarity">
    <text evidence="1 3">Belongs to the short-chain dehydrogenases/reductases (SDR) family.</text>
</comment>
<dbReference type="HOGENOM" id="CLU_010194_1_1_9"/>
<evidence type="ECO:0000256" key="1">
    <source>
        <dbReference type="ARBA" id="ARBA00006484"/>
    </source>
</evidence>
<dbReference type="Gene3D" id="3.40.50.720">
    <property type="entry name" value="NAD(P)-binding Rossmann-like Domain"/>
    <property type="match status" value="1"/>
</dbReference>
<dbReference type="InterPro" id="IPR002347">
    <property type="entry name" value="SDR_fam"/>
</dbReference>
<dbReference type="InterPro" id="IPR020904">
    <property type="entry name" value="Sc_DH/Rdtase_CS"/>
</dbReference>
<organism evidence="5 6">
    <name type="scientific">[Clostridium] clostridioforme 90A8</name>
    <dbReference type="NCBI Taxonomy" id="999408"/>
    <lineage>
        <taxon>Bacteria</taxon>
        <taxon>Bacillati</taxon>
        <taxon>Bacillota</taxon>
        <taxon>Clostridia</taxon>
        <taxon>Lachnospirales</taxon>
        <taxon>Lachnospiraceae</taxon>
        <taxon>Enterocloster</taxon>
    </lineage>
</organism>
<proteinExistence type="inferred from homology"/>
<dbReference type="SMART" id="SM00822">
    <property type="entry name" value="PKS_KR"/>
    <property type="match status" value="1"/>
</dbReference>
<dbReference type="PRINTS" id="PR00081">
    <property type="entry name" value="GDHRDH"/>
</dbReference>
<dbReference type="PANTHER" id="PTHR42760">
    <property type="entry name" value="SHORT-CHAIN DEHYDROGENASES/REDUCTASES FAMILY MEMBER"/>
    <property type="match status" value="1"/>
</dbReference>
<sequence length="273" mass="29674">MSYTLDQLYGIRGQVIVVTGAAGGIGLELCRAIRDLGGRVAAVVRSAKSREKVLEALHCPNLSTEKDVLCVIADLTHEEAVKAAMEQIDRHFGRIDGLVNAAGMNIIESLEKMTLSDFQKVMDTNFTSVAICCKYAGVYMLRAKKGRIVNISSLSTVKGKAYYTAYASSKAAVDSFTRALAIEWAQQGINVNSVAPGMIVTDINRKQIEENPRSYEKRIESIPRGCAGRTEWLVAPVIMLLSPGSVHMTGQTVFVDGGCTAGDTFVMEAERFR</sequence>
<accession>A0A0E2HPI9</accession>
<reference evidence="5 6" key="1">
    <citation type="submission" date="2013-01" db="EMBL/GenBank/DDBJ databases">
        <title>The Genome Sequence of Clostridium clostridioforme 90A8.</title>
        <authorList>
            <consortium name="The Broad Institute Genome Sequencing Platform"/>
            <person name="Earl A."/>
            <person name="Ward D."/>
            <person name="Feldgarden M."/>
            <person name="Gevers D."/>
            <person name="Courvalin P."/>
            <person name="Lambert T."/>
            <person name="Walker B."/>
            <person name="Young S.K."/>
            <person name="Zeng Q."/>
            <person name="Gargeya S."/>
            <person name="Fitzgerald M."/>
            <person name="Haas B."/>
            <person name="Abouelleil A."/>
            <person name="Alvarado L."/>
            <person name="Arachchi H.M."/>
            <person name="Berlin A.M."/>
            <person name="Chapman S.B."/>
            <person name="Dewar J."/>
            <person name="Goldberg J."/>
            <person name="Griggs A."/>
            <person name="Gujja S."/>
            <person name="Hansen M."/>
            <person name="Howarth C."/>
            <person name="Imamovic A."/>
            <person name="Larimer J."/>
            <person name="McCowan C."/>
            <person name="Murphy C."/>
            <person name="Neiman D."/>
            <person name="Pearson M."/>
            <person name="Priest M."/>
            <person name="Roberts A."/>
            <person name="Saif S."/>
            <person name="Shea T."/>
            <person name="Sisk P."/>
            <person name="Sykes S."/>
            <person name="Wortman J."/>
            <person name="Nusbaum C."/>
            <person name="Birren B."/>
        </authorList>
    </citation>
    <scope>NUCLEOTIDE SEQUENCE [LARGE SCALE GENOMIC DNA]</scope>
    <source>
        <strain evidence="5 6">90A8</strain>
    </source>
</reference>
<dbReference type="Proteomes" id="UP000013085">
    <property type="component" value="Unassembled WGS sequence"/>
</dbReference>
<feature type="domain" description="Ketoreductase" evidence="4">
    <location>
        <begin position="14"/>
        <end position="187"/>
    </location>
</feature>
<gene>
    <name evidence="5" type="ORF">HMPREF1090_02319</name>
</gene>
<dbReference type="GO" id="GO:0008206">
    <property type="term" value="P:bile acid metabolic process"/>
    <property type="evidence" value="ECO:0007669"/>
    <property type="project" value="UniProtKB-ARBA"/>
</dbReference>
<dbReference type="SUPFAM" id="SSF51735">
    <property type="entry name" value="NAD(P)-binding Rossmann-fold domains"/>
    <property type="match status" value="1"/>
</dbReference>
<evidence type="ECO:0000256" key="2">
    <source>
        <dbReference type="ARBA" id="ARBA00023002"/>
    </source>
</evidence>
<evidence type="ECO:0000259" key="4">
    <source>
        <dbReference type="SMART" id="SM00822"/>
    </source>
</evidence>
<dbReference type="InterPro" id="IPR036291">
    <property type="entry name" value="NAD(P)-bd_dom_sf"/>
</dbReference>
<dbReference type="Pfam" id="PF00106">
    <property type="entry name" value="adh_short"/>
    <property type="match status" value="1"/>
</dbReference>
<name>A0A0E2HPI9_9FIRM</name>
<comment type="caution">
    <text evidence="5">The sequence shown here is derived from an EMBL/GenBank/DDBJ whole genome shotgun (WGS) entry which is preliminary data.</text>
</comment>
<dbReference type="AlphaFoldDB" id="A0A0E2HPI9"/>
<dbReference type="PROSITE" id="PS00061">
    <property type="entry name" value="ADH_SHORT"/>
    <property type="match status" value="1"/>
</dbReference>
<evidence type="ECO:0000313" key="6">
    <source>
        <dbReference type="Proteomes" id="UP000013085"/>
    </source>
</evidence>
<dbReference type="PANTHER" id="PTHR42760:SF133">
    <property type="entry name" value="3-OXOACYL-[ACYL-CARRIER-PROTEIN] REDUCTASE"/>
    <property type="match status" value="1"/>
</dbReference>
<dbReference type="InterPro" id="IPR057326">
    <property type="entry name" value="KR_dom"/>
</dbReference>
<evidence type="ECO:0000256" key="3">
    <source>
        <dbReference type="RuleBase" id="RU000363"/>
    </source>
</evidence>
<keyword evidence="2" id="KW-0560">Oxidoreductase</keyword>
<dbReference type="RefSeq" id="WP_002595745.1">
    <property type="nucleotide sequence ID" value="NZ_KB851020.1"/>
</dbReference>
<dbReference type="FunFam" id="3.40.50.720:FF:000084">
    <property type="entry name" value="Short-chain dehydrogenase reductase"/>
    <property type="match status" value="1"/>
</dbReference>
<dbReference type="PATRIC" id="fig|999408.3.peg.2492"/>
<dbReference type="CDD" id="cd05233">
    <property type="entry name" value="SDR_c"/>
    <property type="match status" value="1"/>
</dbReference>
<protein>
    <recommendedName>
        <fullName evidence="4">Ketoreductase domain-containing protein</fullName>
    </recommendedName>
</protein>